<dbReference type="InterPro" id="IPR041492">
    <property type="entry name" value="HAD_2"/>
</dbReference>
<dbReference type="RefSeq" id="WP_214173673.1">
    <property type="nucleotide sequence ID" value="NZ_JAHCVK010000001.1"/>
</dbReference>
<dbReference type="Gene3D" id="1.10.260.80">
    <property type="match status" value="1"/>
</dbReference>
<sequence>MTHRHHILARRCWIFDLDGTLTLPVHDFAAIRTALGMTETDPDILGFLASLPAAEATAKHARLIEIEYELAARTAAAPGAGRLLDRLLRRGVQIGILTRNTREIALHTLGLIGLKQYFRPDAVLGRDEAAPKPHPEGVAKLLDAWGSVPDEAVMVGDYLFDLQVGRAAGIATIHVDRSGTFRWPELADLAVANLEELAEGLTHAVPVPAS</sequence>
<dbReference type="InterPro" id="IPR036412">
    <property type="entry name" value="HAD-like_sf"/>
</dbReference>
<dbReference type="GO" id="GO:0016787">
    <property type="term" value="F:hydrolase activity"/>
    <property type="evidence" value="ECO:0007669"/>
    <property type="project" value="UniProtKB-KW"/>
</dbReference>
<dbReference type="SUPFAM" id="SSF56784">
    <property type="entry name" value="HAD-like"/>
    <property type="match status" value="1"/>
</dbReference>
<evidence type="ECO:0000313" key="2">
    <source>
        <dbReference type="Proteomes" id="UP000756860"/>
    </source>
</evidence>
<accession>A0ABS5S8H2</accession>
<dbReference type="SFLD" id="SFLDS00003">
    <property type="entry name" value="Haloacid_Dehalogenase"/>
    <property type="match status" value="1"/>
</dbReference>
<proteinExistence type="predicted"/>
<gene>
    <name evidence="1" type="ORF">KI810_01255</name>
</gene>
<comment type="caution">
    <text evidence="1">The sequence shown here is derived from an EMBL/GenBank/DDBJ whole genome shotgun (WGS) entry which is preliminary data.</text>
</comment>
<dbReference type="InterPro" id="IPR006439">
    <property type="entry name" value="HAD-SF_hydro_IA"/>
</dbReference>
<reference evidence="1 2" key="1">
    <citation type="submission" date="2021-05" db="EMBL/GenBank/DDBJ databases">
        <title>The draft genome of Geobacter luticola JCM 17780.</title>
        <authorList>
            <person name="Xu Z."/>
            <person name="Masuda Y."/>
            <person name="Itoh H."/>
            <person name="Senoo K."/>
        </authorList>
    </citation>
    <scope>NUCLEOTIDE SEQUENCE [LARGE SCALE GENOMIC DNA]</scope>
    <source>
        <strain evidence="1 2">JCM 17780</strain>
    </source>
</reference>
<evidence type="ECO:0000313" key="1">
    <source>
        <dbReference type="EMBL" id="MBT0651670.1"/>
    </source>
</evidence>
<keyword evidence="1" id="KW-0378">Hydrolase</keyword>
<dbReference type="EMBL" id="JAHCVK010000001">
    <property type="protein sequence ID" value="MBT0651670.1"/>
    <property type="molecule type" value="Genomic_DNA"/>
</dbReference>
<dbReference type="InterPro" id="IPR023214">
    <property type="entry name" value="HAD_sf"/>
</dbReference>
<dbReference type="PANTHER" id="PTHR43885:SF1">
    <property type="entry name" value="SUPERFAMILY HYDROLASE, PUTATIVE (AFU_ORTHOLOGUE AFUA_4G13290)-RELATED"/>
    <property type="match status" value="1"/>
</dbReference>
<dbReference type="PANTHER" id="PTHR43885">
    <property type="entry name" value="HALOACID DEHALOGENASE-LIKE HYDROLASE"/>
    <property type="match status" value="1"/>
</dbReference>
<protein>
    <submittedName>
        <fullName evidence="1">HAD-IA family hydrolase</fullName>
    </submittedName>
</protein>
<dbReference type="SFLD" id="SFLDG01129">
    <property type="entry name" value="C1.5:_HAD__Beta-PGM__Phosphata"/>
    <property type="match status" value="1"/>
</dbReference>
<name>A0ABS5S8H2_9BACT</name>
<dbReference type="Proteomes" id="UP000756860">
    <property type="component" value="Unassembled WGS sequence"/>
</dbReference>
<dbReference type="NCBIfam" id="TIGR01549">
    <property type="entry name" value="HAD-SF-IA-v1"/>
    <property type="match status" value="1"/>
</dbReference>
<dbReference type="Gene3D" id="3.40.50.1000">
    <property type="entry name" value="HAD superfamily/HAD-like"/>
    <property type="match status" value="1"/>
</dbReference>
<keyword evidence="2" id="KW-1185">Reference proteome</keyword>
<dbReference type="NCBIfam" id="TIGR01509">
    <property type="entry name" value="HAD-SF-IA-v3"/>
    <property type="match status" value="1"/>
</dbReference>
<organism evidence="1 2">
    <name type="scientific">Geomobilimonas luticola</name>
    <dbReference type="NCBI Taxonomy" id="1114878"/>
    <lineage>
        <taxon>Bacteria</taxon>
        <taxon>Pseudomonadati</taxon>
        <taxon>Thermodesulfobacteriota</taxon>
        <taxon>Desulfuromonadia</taxon>
        <taxon>Geobacterales</taxon>
        <taxon>Geobacteraceae</taxon>
        <taxon>Geomobilimonas</taxon>
    </lineage>
</organism>
<dbReference type="Pfam" id="PF13419">
    <property type="entry name" value="HAD_2"/>
    <property type="match status" value="1"/>
</dbReference>